<dbReference type="OrthoDB" id="998016at2759"/>
<sequence>MAIDNKIAKDDGNALSNPQHYRSIVWSLQYLCHKRPDISYSVNKRILRYLRSTLDYGLIFTSGTMVNLIAYTDADWRSNADDRRSTSGHYIFLGPNIISWSSKKQRFVSRSTVEAEYRSLADTAS</sequence>
<organism evidence="1 2">
    <name type="scientific">Gossypium australe</name>
    <dbReference type="NCBI Taxonomy" id="47621"/>
    <lineage>
        <taxon>Eukaryota</taxon>
        <taxon>Viridiplantae</taxon>
        <taxon>Streptophyta</taxon>
        <taxon>Embryophyta</taxon>
        <taxon>Tracheophyta</taxon>
        <taxon>Spermatophyta</taxon>
        <taxon>Magnoliopsida</taxon>
        <taxon>eudicotyledons</taxon>
        <taxon>Gunneridae</taxon>
        <taxon>Pentapetalae</taxon>
        <taxon>rosids</taxon>
        <taxon>malvids</taxon>
        <taxon>Malvales</taxon>
        <taxon>Malvaceae</taxon>
        <taxon>Malvoideae</taxon>
        <taxon>Gossypium</taxon>
    </lineage>
</organism>
<accession>A0A5B6WL59</accession>
<dbReference type="CDD" id="cd09272">
    <property type="entry name" value="RNase_HI_RT_Ty1"/>
    <property type="match status" value="1"/>
</dbReference>
<dbReference type="AlphaFoldDB" id="A0A5B6WL59"/>
<evidence type="ECO:0000313" key="2">
    <source>
        <dbReference type="Proteomes" id="UP000325315"/>
    </source>
</evidence>
<dbReference type="EMBL" id="SMMG02000003">
    <property type="protein sequence ID" value="KAA3481775.1"/>
    <property type="molecule type" value="Genomic_DNA"/>
</dbReference>
<dbReference type="PANTHER" id="PTHR11439">
    <property type="entry name" value="GAG-POL-RELATED RETROTRANSPOSON"/>
    <property type="match status" value="1"/>
</dbReference>
<proteinExistence type="predicted"/>
<dbReference type="Proteomes" id="UP000325315">
    <property type="component" value="Unassembled WGS sequence"/>
</dbReference>
<dbReference type="PANTHER" id="PTHR11439:SF455">
    <property type="entry name" value="RLK (RECEPTOR-LIKE PROTEIN KINASE) 8, PUTATIVE-RELATED"/>
    <property type="match status" value="1"/>
</dbReference>
<evidence type="ECO:0000313" key="1">
    <source>
        <dbReference type="EMBL" id="KAA3481775.1"/>
    </source>
</evidence>
<reference evidence="2" key="1">
    <citation type="journal article" date="2019" name="Plant Biotechnol. J.">
        <title>Genome sequencing of the Australian wild diploid species Gossypium australe highlights disease resistance and delayed gland morphogenesis.</title>
        <authorList>
            <person name="Cai Y."/>
            <person name="Cai X."/>
            <person name="Wang Q."/>
            <person name="Wang P."/>
            <person name="Zhang Y."/>
            <person name="Cai C."/>
            <person name="Xu Y."/>
            <person name="Wang K."/>
            <person name="Zhou Z."/>
            <person name="Wang C."/>
            <person name="Geng S."/>
            <person name="Li B."/>
            <person name="Dong Q."/>
            <person name="Hou Y."/>
            <person name="Wang H."/>
            <person name="Ai P."/>
            <person name="Liu Z."/>
            <person name="Yi F."/>
            <person name="Sun M."/>
            <person name="An G."/>
            <person name="Cheng J."/>
            <person name="Zhang Y."/>
            <person name="Shi Q."/>
            <person name="Xie Y."/>
            <person name="Shi X."/>
            <person name="Chang Y."/>
            <person name="Huang F."/>
            <person name="Chen Y."/>
            <person name="Hong S."/>
            <person name="Mi L."/>
            <person name="Sun Q."/>
            <person name="Zhang L."/>
            <person name="Zhou B."/>
            <person name="Peng R."/>
            <person name="Zhang X."/>
            <person name="Liu F."/>
        </authorList>
    </citation>
    <scope>NUCLEOTIDE SEQUENCE [LARGE SCALE GENOMIC DNA]</scope>
    <source>
        <strain evidence="2">cv. PA1801</strain>
    </source>
</reference>
<evidence type="ECO:0008006" key="3">
    <source>
        <dbReference type="Google" id="ProtNLM"/>
    </source>
</evidence>
<name>A0A5B6WL59_9ROSI</name>
<protein>
    <recommendedName>
        <fullName evidence="3">Mitochondrial protein</fullName>
    </recommendedName>
</protein>
<comment type="caution">
    <text evidence="1">The sequence shown here is derived from an EMBL/GenBank/DDBJ whole genome shotgun (WGS) entry which is preliminary data.</text>
</comment>
<gene>
    <name evidence="1" type="ORF">EPI10_022114</name>
</gene>
<keyword evidence="2" id="KW-1185">Reference proteome</keyword>